<evidence type="ECO:0000313" key="1">
    <source>
        <dbReference type="EMBL" id="PWE54451.1"/>
    </source>
</evidence>
<accession>A0A2U2DMD7</accession>
<organism evidence="1 2">
    <name type="scientific">Metarhizobium album</name>
    <dbReference type="NCBI Taxonomy" id="2182425"/>
    <lineage>
        <taxon>Bacteria</taxon>
        <taxon>Pseudomonadati</taxon>
        <taxon>Pseudomonadota</taxon>
        <taxon>Alphaproteobacteria</taxon>
        <taxon>Hyphomicrobiales</taxon>
        <taxon>Rhizobiaceae</taxon>
        <taxon>Metarhizobium</taxon>
    </lineage>
</organism>
<proteinExistence type="predicted"/>
<reference evidence="1 2" key="1">
    <citation type="submission" date="2018-05" db="EMBL/GenBank/DDBJ databases">
        <title>The draft genome of strain NS-104.</title>
        <authorList>
            <person name="Hang P."/>
            <person name="Jiang J."/>
        </authorList>
    </citation>
    <scope>NUCLEOTIDE SEQUENCE [LARGE SCALE GENOMIC DNA]</scope>
    <source>
        <strain evidence="1 2">NS-104</strain>
    </source>
</reference>
<sequence>MPFMCASEHAIEVVAQSISFRFQTLVPSLELDERLSRKTSCLDVRKISKLHAQRPVHASQEV</sequence>
<comment type="caution">
    <text evidence="1">The sequence shown here is derived from an EMBL/GenBank/DDBJ whole genome shotgun (WGS) entry which is preliminary data.</text>
</comment>
<protein>
    <submittedName>
        <fullName evidence="1">Uncharacterized protein</fullName>
    </submittedName>
</protein>
<evidence type="ECO:0000313" key="2">
    <source>
        <dbReference type="Proteomes" id="UP000245252"/>
    </source>
</evidence>
<keyword evidence="2" id="KW-1185">Reference proteome</keyword>
<dbReference type="AlphaFoldDB" id="A0A2U2DMD7"/>
<dbReference type="Proteomes" id="UP000245252">
    <property type="component" value="Unassembled WGS sequence"/>
</dbReference>
<name>A0A2U2DMD7_9HYPH</name>
<dbReference type="EMBL" id="QFBC01000010">
    <property type="protein sequence ID" value="PWE54451.1"/>
    <property type="molecule type" value="Genomic_DNA"/>
</dbReference>
<gene>
    <name evidence="1" type="ORF">DEM27_20305</name>
</gene>